<organism evidence="2 3">
    <name type="scientific">Sphingomonas montanisoli</name>
    <dbReference type="NCBI Taxonomy" id="2606412"/>
    <lineage>
        <taxon>Bacteria</taxon>
        <taxon>Pseudomonadati</taxon>
        <taxon>Pseudomonadota</taxon>
        <taxon>Alphaproteobacteria</taxon>
        <taxon>Sphingomonadales</taxon>
        <taxon>Sphingomonadaceae</taxon>
        <taxon>Sphingomonas</taxon>
    </lineage>
</organism>
<feature type="region of interest" description="Disordered" evidence="1">
    <location>
        <begin position="1"/>
        <end position="23"/>
    </location>
</feature>
<gene>
    <name evidence="2" type="ORF">FYJ91_11220</name>
</gene>
<comment type="caution">
    <text evidence="2">The sequence shown here is derived from an EMBL/GenBank/DDBJ whole genome shotgun (WGS) entry which is preliminary data.</text>
</comment>
<dbReference type="Proteomes" id="UP000322077">
    <property type="component" value="Unassembled WGS sequence"/>
</dbReference>
<proteinExistence type="predicted"/>
<sequence>MRAQAERDREQAERESAEAENQKRVAALWREQEPAMMAALDAVNAAFQGLSTAIHQYSSKPASYPHIAYKEFGLTKARIAGTLQTLNINVGHHGLVDVAMGTSHQRPIKSQKFQLEDADFEKWKNVFLDFIEVNTPASPS</sequence>
<name>A0A5D9C3P0_9SPHN</name>
<evidence type="ECO:0000313" key="2">
    <source>
        <dbReference type="EMBL" id="TZG25590.1"/>
    </source>
</evidence>
<accession>A0A5D9C3P0</accession>
<dbReference type="EMBL" id="VTOU01000003">
    <property type="protein sequence ID" value="TZG25590.1"/>
    <property type="molecule type" value="Genomic_DNA"/>
</dbReference>
<protein>
    <submittedName>
        <fullName evidence="2">Uncharacterized protein</fullName>
    </submittedName>
</protein>
<reference evidence="2 3" key="1">
    <citation type="submission" date="2019-08" db="EMBL/GenBank/DDBJ databases">
        <authorList>
            <person name="Wang G."/>
            <person name="Xu Z."/>
        </authorList>
    </citation>
    <scope>NUCLEOTIDE SEQUENCE [LARGE SCALE GENOMIC DNA]</scope>
    <source>
        <strain evidence="2 3">ZX</strain>
    </source>
</reference>
<evidence type="ECO:0000256" key="1">
    <source>
        <dbReference type="SAM" id="MobiDB-lite"/>
    </source>
</evidence>
<dbReference type="AlphaFoldDB" id="A0A5D9C3P0"/>
<keyword evidence="3" id="KW-1185">Reference proteome</keyword>
<dbReference type="RefSeq" id="WP_149522398.1">
    <property type="nucleotide sequence ID" value="NZ_VTOU01000003.1"/>
</dbReference>
<evidence type="ECO:0000313" key="3">
    <source>
        <dbReference type="Proteomes" id="UP000322077"/>
    </source>
</evidence>